<dbReference type="InterPro" id="IPR025665">
    <property type="entry name" value="Beta-barrel_OMP_2"/>
</dbReference>
<evidence type="ECO:0000313" key="5">
    <source>
        <dbReference type="Proteomes" id="UP000559010"/>
    </source>
</evidence>
<accession>A0A848IVT4</accession>
<evidence type="ECO:0000259" key="3">
    <source>
        <dbReference type="Pfam" id="PF13568"/>
    </source>
</evidence>
<feature type="signal peptide" evidence="2">
    <location>
        <begin position="1"/>
        <end position="19"/>
    </location>
</feature>
<dbReference type="AlphaFoldDB" id="A0A848IVT4"/>
<dbReference type="Proteomes" id="UP000559010">
    <property type="component" value="Unassembled WGS sequence"/>
</dbReference>
<evidence type="ECO:0000256" key="2">
    <source>
        <dbReference type="SAM" id="SignalP"/>
    </source>
</evidence>
<feature type="chain" id="PRO_5032397779" evidence="2">
    <location>
        <begin position="20"/>
        <end position="266"/>
    </location>
</feature>
<name>A0A848IVT4_9BACT</name>
<reference evidence="4 5" key="1">
    <citation type="submission" date="2020-04" db="EMBL/GenBank/DDBJ databases">
        <title>Flammeovirgaceae bacterium KN852 isolated from deep sea.</title>
        <authorList>
            <person name="Zhang D.-C."/>
        </authorList>
    </citation>
    <scope>NUCLEOTIDE SEQUENCE [LARGE SCALE GENOMIC DNA]</scope>
    <source>
        <strain evidence="4 5">KN852</strain>
    </source>
</reference>
<dbReference type="Pfam" id="PF13568">
    <property type="entry name" value="OMP_b-brl_2"/>
    <property type="match status" value="1"/>
</dbReference>
<keyword evidence="2" id="KW-0732">Signal</keyword>
<gene>
    <name evidence="4" type="ORF">HH304_08505</name>
</gene>
<evidence type="ECO:0000313" key="4">
    <source>
        <dbReference type="EMBL" id="NMM48437.1"/>
    </source>
</evidence>
<protein>
    <submittedName>
        <fullName evidence="4">PorT family protein</fullName>
    </submittedName>
</protein>
<keyword evidence="5" id="KW-1185">Reference proteome</keyword>
<proteinExistence type="predicted"/>
<evidence type="ECO:0000256" key="1">
    <source>
        <dbReference type="SAM" id="MobiDB-lite"/>
    </source>
</evidence>
<feature type="compositionally biased region" description="Basic residues" evidence="1">
    <location>
        <begin position="254"/>
        <end position="266"/>
    </location>
</feature>
<organism evidence="4 5">
    <name type="scientific">Marinigracilibium pacificum</name>
    <dbReference type="NCBI Taxonomy" id="2729599"/>
    <lineage>
        <taxon>Bacteria</taxon>
        <taxon>Pseudomonadati</taxon>
        <taxon>Bacteroidota</taxon>
        <taxon>Cytophagia</taxon>
        <taxon>Cytophagales</taxon>
        <taxon>Flammeovirgaceae</taxon>
        <taxon>Marinigracilibium</taxon>
    </lineage>
</organism>
<comment type="caution">
    <text evidence="4">The sequence shown here is derived from an EMBL/GenBank/DDBJ whole genome shotgun (WGS) entry which is preliminary data.</text>
</comment>
<sequence>MNKFLSYIIFLIFANSAFAQLHIGPNIGVDYNSVRFGEKEYTDIIDRNPSIGYHAGVAALFEFNQNVSVSAKLLYANKGRDVKLSATGLRIQERYGFVEFPLVLRYALYKNPGWYYIGVGGHISYWLNGKGTFSEGELEDYGPVDFKTEFNSLGNEFGVMYYTEPNRLFAGLTVVVGSMFHTNYGQRIMIEAQFSLTQTFMSNESEGNYTRILSFYDRTRVSPFATGISVSYLFDAQFGKAKKGKSTKKESNKRNHRRKKDKHNIF</sequence>
<feature type="domain" description="Outer membrane protein beta-barrel" evidence="3">
    <location>
        <begin position="18"/>
        <end position="170"/>
    </location>
</feature>
<feature type="region of interest" description="Disordered" evidence="1">
    <location>
        <begin position="244"/>
        <end position="266"/>
    </location>
</feature>
<dbReference type="EMBL" id="JABBNU010000004">
    <property type="protein sequence ID" value="NMM48437.1"/>
    <property type="molecule type" value="Genomic_DNA"/>
</dbReference>
<dbReference type="RefSeq" id="WP_169680176.1">
    <property type="nucleotide sequence ID" value="NZ_JABBNU010000004.1"/>
</dbReference>